<keyword evidence="6 9" id="KW-1133">Transmembrane helix</keyword>
<dbReference type="PANTHER" id="PTHR11058:SF9">
    <property type="entry name" value="NADH-UBIQUINONE OXIDOREDUCTASE CHAIN 3"/>
    <property type="match status" value="1"/>
</dbReference>
<reference evidence="11" key="2">
    <citation type="journal article" date="2016" name="Sci. Rep.">
        <title>Mitochondrial genome evolution and tRNA truncation in Acariformes mites: new evidence from eriophyoid mites.</title>
        <authorList>
            <person name="Xue X.F."/>
            <person name="Guo J.F."/>
            <person name="Dong Y."/>
            <person name="Hong X.Y."/>
            <person name="Shao R."/>
        </authorList>
    </citation>
    <scope>NUCLEOTIDE SEQUENCE</scope>
</reference>
<protein>
    <recommendedName>
        <fullName evidence="3 9">NADH-ubiquinone oxidoreductase chain 3</fullName>
        <ecNumber evidence="9">7.1.1.2</ecNumber>
    </recommendedName>
</protein>
<dbReference type="GO" id="GO:0031966">
    <property type="term" value="C:mitochondrial membrane"/>
    <property type="evidence" value="ECO:0007669"/>
    <property type="project" value="UniProtKB-SubCell"/>
</dbReference>
<comment type="similarity">
    <text evidence="2 9">Belongs to the complex I subunit 3 family.</text>
</comment>
<evidence type="ECO:0000256" key="8">
    <source>
        <dbReference type="ARBA" id="ARBA00049551"/>
    </source>
</evidence>
<feature type="signal peptide" evidence="10">
    <location>
        <begin position="1"/>
        <end position="26"/>
    </location>
</feature>
<dbReference type="AlphaFoldDB" id="A0A0U2HVH7"/>
<evidence type="ECO:0000256" key="5">
    <source>
        <dbReference type="ARBA" id="ARBA00022692"/>
    </source>
</evidence>
<keyword evidence="7 9" id="KW-0472">Membrane</keyword>
<dbReference type="Gene3D" id="1.20.58.1610">
    <property type="entry name" value="NADH:ubiquinone/plastoquinone oxidoreductase, chain 3"/>
    <property type="match status" value="1"/>
</dbReference>
<sequence length="111" mass="12880">MFLILSYSFLLCYLIYLLFMMASTKSSWEATAGSPFECGFTSYFFSRFSFSVHYFLVGLIFLFFDLELTFMMPFFNESLSSLILGQVLLIFIVILLSGLLMEWKEGGLDWS</sequence>
<dbReference type="Pfam" id="PF00507">
    <property type="entry name" value="Oxidored_q4"/>
    <property type="match status" value="1"/>
</dbReference>
<organism evidence="11">
    <name type="scientific">Phyllocoptes taishanensis</name>
    <dbReference type="NCBI Taxonomy" id="1638174"/>
    <lineage>
        <taxon>Eukaryota</taxon>
        <taxon>Metazoa</taxon>
        <taxon>Ecdysozoa</taxon>
        <taxon>Arthropoda</taxon>
        <taxon>Chelicerata</taxon>
        <taxon>Arachnida</taxon>
        <taxon>Acari</taxon>
        <taxon>Acariformes</taxon>
        <taxon>Trombidiformes</taxon>
        <taxon>Prostigmata</taxon>
        <taxon>Eupodina</taxon>
        <taxon>Eriophyoidea</taxon>
        <taxon>Eriophyidae</taxon>
        <taxon>Phyllocoptinae</taxon>
        <taxon>Phyllocoptini</taxon>
        <taxon>Phyllocoptes</taxon>
    </lineage>
</organism>
<name>A0A0U2HVH7_9ACAR</name>
<evidence type="ECO:0000256" key="6">
    <source>
        <dbReference type="ARBA" id="ARBA00022989"/>
    </source>
</evidence>
<evidence type="ECO:0000256" key="10">
    <source>
        <dbReference type="SAM" id="SignalP"/>
    </source>
</evidence>
<dbReference type="InterPro" id="IPR000440">
    <property type="entry name" value="NADH_UbQ/plastoQ_OxRdtase_su3"/>
</dbReference>
<dbReference type="GO" id="GO:0030964">
    <property type="term" value="C:NADH dehydrogenase complex"/>
    <property type="evidence" value="ECO:0007669"/>
    <property type="project" value="TreeGrafter"/>
</dbReference>
<keyword evidence="9" id="KW-0249">Electron transport</keyword>
<dbReference type="PANTHER" id="PTHR11058">
    <property type="entry name" value="NADH-UBIQUINONE OXIDOREDUCTASE CHAIN 3"/>
    <property type="match status" value="1"/>
</dbReference>
<keyword evidence="9" id="KW-0679">Respiratory chain</keyword>
<keyword evidence="9" id="KW-0830">Ubiquinone</keyword>
<feature type="transmembrane region" description="Helical" evidence="9">
    <location>
        <begin position="51"/>
        <end position="70"/>
    </location>
</feature>
<evidence type="ECO:0000256" key="9">
    <source>
        <dbReference type="RuleBase" id="RU003640"/>
    </source>
</evidence>
<comment type="catalytic activity">
    <reaction evidence="8 9">
        <text>a ubiquinone + NADH + 5 H(+)(in) = a ubiquinol + NAD(+) + 4 H(+)(out)</text>
        <dbReference type="Rhea" id="RHEA:29091"/>
        <dbReference type="Rhea" id="RHEA-COMP:9565"/>
        <dbReference type="Rhea" id="RHEA-COMP:9566"/>
        <dbReference type="ChEBI" id="CHEBI:15378"/>
        <dbReference type="ChEBI" id="CHEBI:16389"/>
        <dbReference type="ChEBI" id="CHEBI:17976"/>
        <dbReference type="ChEBI" id="CHEBI:57540"/>
        <dbReference type="ChEBI" id="CHEBI:57945"/>
        <dbReference type="EC" id="7.1.1.2"/>
    </reaction>
</comment>
<reference evidence="11" key="1">
    <citation type="submission" date="2015-05" db="EMBL/GenBank/DDBJ databases">
        <authorList>
            <person name="Wang D.B."/>
            <person name="Wang M."/>
        </authorList>
    </citation>
    <scope>NUCLEOTIDE SEQUENCE</scope>
</reference>
<dbReference type="EMBL" id="KR604967">
    <property type="protein sequence ID" value="ALK03801.1"/>
    <property type="molecule type" value="Genomic_DNA"/>
</dbReference>
<accession>A0A0U2HVH7</accession>
<proteinExistence type="inferred from homology"/>
<dbReference type="InterPro" id="IPR038430">
    <property type="entry name" value="NDAH_ubi_oxred_su3_sf"/>
</dbReference>
<comment type="subcellular location">
    <subcellularLocation>
        <location evidence="1">Membrane</location>
    </subcellularLocation>
    <subcellularLocation>
        <location evidence="9">Mitochondrion membrane</location>
        <topology evidence="9">Multi-pass membrane protein</topology>
    </subcellularLocation>
</comment>
<keyword evidence="9" id="KW-0520">NAD</keyword>
<dbReference type="EC" id="7.1.1.2" evidence="9"/>
<evidence type="ECO:0000256" key="2">
    <source>
        <dbReference type="ARBA" id="ARBA00008472"/>
    </source>
</evidence>
<evidence type="ECO:0000256" key="7">
    <source>
        <dbReference type="ARBA" id="ARBA00023136"/>
    </source>
</evidence>
<feature type="transmembrane region" description="Helical" evidence="9">
    <location>
        <begin position="82"/>
        <end position="101"/>
    </location>
</feature>
<evidence type="ECO:0000256" key="4">
    <source>
        <dbReference type="ARBA" id="ARBA00022448"/>
    </source>
</evidence>
<evidence type="ECO:0000313" key="11">
    <source>
        <dbReference type="EMBL" id="ALK03801.1"/>
    </source>
</evidence>
<keyword evidence="9 11" id="KW-0496">Mitochondrion</keyword>
<feature type="chain" id="PRO_5006830669" description="NADH-ubiquinone oxidoreductase chain 3" evidence="10">
    <location>
        <begin position="27"/>
        <end position="111"/>
    </location>
</feature>
<keyword evidence="5 9" id="KW-0812">Transmembrane</keyword>
<keyword evidence="4 9" id="KW-0813">Transport</keyword>
<geneLocation type="mitochondrion" evidence="11"/>
<dbReference type="GO" id="GO:0008137">
    <property type="term" value="F:NADH dehydrogenase (ubiquinone) activity"/>
    <property type="evidence" value="ECO:0007669"/>
    <property type="project" value="UniProtKB-UniRule"/>
</dbReference>
<keyword evidence="10" id="KW-0732">Signal</keyword>
<evidence type="ECO:0000256" key="1">
    <source>
        <dbReference type="ARBA" id="ARBA00004370"/>
    </source>
</evidence>
<gene>
    <name evidence="11" type="primary">nad3</name>
</gene>
<keyword evidence="9" id="KW-1278">Translocase</keyword>
<evidence type="ECO:0000256" key="3">
    <source>
        <dbReference type="ARBA" id="ARBA00021007"/>
    </source>
</evidence>
<comment type="function">
    <text evidence="9">Core subunit of the mitochondrial membrane respiratory chain NADH dehydrogenase (Complex I) which catalyzes electron transfer from NADH through the respiratory chain, using ubiquinone as an electron acceptor. Essential for the catalytic activity of complex I.</text>
</comment>